<dbReference type="Gene3D" id="3.40.50.1820">
    <property type="entry name" value="alpha/beta hydrolase"/>
    <property type="match status" value="1"/>
</dbReference>
<reference evidence="3" key="1">
    <citation type="journal article" date="2019" name="Int. J. Syst. Evol. Microbiol.">
        <title>The Global Catalogue of Microorganisms (GCM) 10K type strain sequencing project: providing services to taxonomists for standard genome sequencing and annotation.</title>
        <authorList>
            <consortium name="The Broad Institute Genomics Platform"/>
            <consortium name="The Broad Institute Genome Sequencing Center for Infectious Disease"/>
            <person name="Wu L."/>
            <person name="Ma J."/>
        </authorList>
    </citation>
    <scope>NUCLEOTIDE SEQUENCE [LARGE SCALE GENOMIC DNA]</scope>
    <source>
        <strain evidence="3">JCM 17458</strain>
    </source>
</reference>
<dbReference type="PANTHER" id="PTHR43056:SF5">
    <property type="entry name" value="PEPTIDASE S9 PROLYL OLIGOPEPTIDASE CATALYTIC DOMAIN-CONTAINING PROTEIN"/>
    <property type="match status" value="1"/>
</dbReference>
<sequence>MTVAPYGSWESPLTAAHVAAGSEPVYSARFVGGAIWYSARINDEGGRTGIFVNRNGLLGESEQVLPAGFNARSRVHEYGGGAWAVDPDSGSLVFVNAADQRLYACDPSTPAVAPRPLTPHTDSRVRYGDLVHTGGRLLAIREQHGQDGTISRAVVAIDGSEISVLSDGPRFLAWPRISPRGDHLSYIGWEHPHMPWDETRVYIQGLADGRPAGPPAAIFGRPGESVLQPEWLSTTALAVTADRSGSWQPYRLDVPAFLARERGEVGTRPAEEVPLGAIPGEIGGPLWTLGSRWQLPVQNGNRLLAESRQGTSALIWADTRTGEHRRLDCELTSFEIQDFRDGTVLLIGGSAHRVHGLYAFDVASGRLQPVALANEKLEHAAFYPTAEERDFDGVPAIVYPPRNPNFAAPAGERPPYVAFVHGGPTGQSVPMVSAHHAFFTSRGIGVIDVNYGGSTGYGRAYRDRLKGQWGIVDVEDTVAALAGLVAEGSADEDRLAISGGSAGGWTVLRALTTTDRFACGTSYYGVAELTNFVTETHDFESRYIESLVGPWPEAAALYEERAPLNHLDRLRVPVAIFQGEIDPIVPKSQAERLISALEEQNLPYVAKFYPGESHGFVRVESIIDSLEAELGFYGRIMRFRTPGIPPVVLRGRGR</sequence>
<dbReference type="SUPFAM" id="SSF53474">
    <property type="entry name" value="alpha/beta-Hydrolases"/>
    <property type="match status" value="1"/>
</dbReference>
<dbReference type="Proteomes" id="UP001501586">
    <property type="component" value="Unassembled WGS sequence"/>
</dbReference>
<dbReference type="EMBL" id="BAABAZ010000006">
    <property type="protein sequence ID" value="GAA4284853.1"/>
    <property type="molecule type" value="Genomic_DNA"/>
</dbReference>
<feature type="domain" description="Peptidase S9 prolyl oligopeptidase catalytic" evidence="1">
    <location>
        <begin position="432"/>
        <end position="636"/>
    </location>
</feature>
<accession>A0ABP8ELJ9</accession>
<dbReference type="PANTHER" id="PTHR43056">
    <property type="entry name" value="PEPTIDASE S9 PROLYL OLIGOPEPTIDASE"/>
    <property type="match status" value="1"/>
</dbReference>
<gene>
    <name evidence="2" type="ORF">GCM10022261_23840</name>
</gene>
<dbReference type="InterPro" id="IPR029058">
    <property type="entry name" value="AB_hydrolase_fold"/>
</dbReference>
<proteinExistence type="predicted"/>
<keyword evidence="3" id="KW-1185">Reference proteome</keyword>
<evidence type="ECO:0000259" key="1">
    <source>
        <dbReference type="Pfam" id="PF00326"/>
    </source>
</evidence>
<dbReference type="Gene3D" id="2.120.10.30">
    <property type="entry name" value="TolB, C-terminal domain"/>
    <property type="match status" value="1"/>
</dbReference>
<dbReference type="RefSeq" id="WP_236862820.1">
    <property type="nucleotide sequence ID" value="NZ_BAABAZ010000006.1"/>
</dbReference>
<name>A0ABP8ELJ9_9MICO</name>
<organism evidence="2 3">
    <name type="scientific">Brevibacterium daeguense</name>
    <dbReference type="NCBI Taxonomy" id="909936"/>
    <lineage>
        <taxon>Bacteria</taxon>
        <taxon>Bacillati</taxon>
        <taxon>Actinomycetota</taxon>
        <taxon>Actinomycetes</taxon>
        <taxon>Micrococcales</taxon>
        <taxon>Brevibacteriaceae</taxon>
        <taxon>Brevibacterium</taxon>
    </lineage>
</organism>
<dbReference type="InterPro" id="IPR050585">
    <property type="entry name" value="Xaa-Pro_dipeptidyl-ppase/CocE"/>
</dbReference>
<dbReference type="InterPro" id="IPR011042">
    <property type="entry name" value="6-blade_b-propeller_TolB-like"/>
</dbReference>
<dbReference type="SUPFAM" id="SSF69304">
    <property type="entry name" value="Tricorn protease N-terminal domain"/>
    <property type="match status" value="1"/>
</dbReference>
<dbReference type="InterPro" id="IPR001375">
    <property type="entry name" value="Peptidase_S9_cat"/>
</dbReference>
<dbReference type="Pfam" id="PF00326">
    <property type="entry name" value="Peptidase_S9"/>
    <property type="match status" value="1"/>
</dbReference>
<evidence type="ECO:0000313" key="3">
    <source>
        <dbReference type="Proteomes" id="UP001501586"/>
    </source>
</evidence>
<evidence type="ECO:0000313" key="2">
    <source>
        <dbReference type="EMBL" id="GAA4284853.1"/>
    </source>
</evidence>
<comment type="caution">
    <text evidence="2">The sequence shown here is derived from an EMBL/GenBank/DDBJ whole genome shotgun (WGS) entry which is preliminary data.</text>
</comment>
<protein>
    <submittedName>
        <fullName evidence="2">Prolyl oligopeptidase family serine peptidase</fullName>
    </submittedName>
</protein>